<dbReference type="EMBL" id="BJNY01000019">
    <property type="protein sequence ID" value="GED07370.1"/>
    <property type="molecule type" value="Genomic_DNA"/>
</dbReference>
<protein>
    <submittedName>
        <fullName evidence="1">Uncharacterized protein</fullName>
    </submittedName>
</protein>
<comment type="caution">
    <text evidence="1">The sequence shown here is derived from an EMBL/GenBank/DDBJ whole genome shotgun (WGS) entry which is preliminary data.</text>
</comment>
<dbReference type="RefSeq" id="WP_170184226.1">
    <property type="nucleotide sequence ID" value="NZ_BAAAJL010000005.1"/>
</dbReference>
<evidence type="ECO:0000313" key="1">
    <source>
        <dbReference type="EMBL" id="GED07370.1"/>
    </source>
</evidence>
<organism evidence="1 2">
    <name type="scientific">Glutamicibacter uratoxydans</name>
    <name type="common">Arthrobacter uratoxydans</name>
    <dbReference type="NCBI Taxonomy" id="43667"/>
    <lineage>
        <taxon>Bacteria</taxon>
        <taxon>Bacillati</taxon>
        <taxon>Actinomycetota</taxon>
        <taxon>Actinomycetes</taxon>
        <taxon>Micrococcales</taxon>
        <taxon>Micrococcaceae</taxon>
        <taxon>Glutamicibacter</taxon>
    </lineage>
</organism>
<dbReference type="AlphaFoldDB" id="A0A4Y4DVA5"/>
<proteinExistence type="predicted"/>
<accession>A0A4Y4DVA5</accession>
<dbReference type="Proteomes" id="UP000316612">
    <property type="component" value="Unassembled WGS sequence"/>
</dbReference>
<reference evidence="1 2" key="1">
    <citation type="submission" date="2019-06" db="EMBL/GenBank/DDBJ databases">
        <title>Whole genome shotgun sequence of Glutamicibacter uratoxydans NBRC 15515.</title>
        <authorList>
            <person name="Hosoyama A."/>
            <person name="Uohara A."/>
            <person name="Ohji S."/>
            <person name="Ichikawa N."/>
        </authorList>
    </citation>
    <scope>NUCLEOTIDE SEQUENCE [LARGE SCALE GENOMIC DNA]</scope>
    <source>
        <strain evidence="1 2">NBRC 15515</strain>
    </source>
</reference>
<keyword evidence="2" id="KW-1185">Reference proteome</keyword>
<sequence>MDDNKDPNVYADPEVQAALKDLISALDKVDQEQLRAKSPLRNIINLIFRRPTQVPLNH</sequence>
<evidence type="ECO:0000313" key="2">
    <source>
        <dbReference type="Proteomes" id="UP000316612"/>
    </source>
</evidence>
<gene>
    <name evidence="1" type="ORF">AUR04nite_29020</name>
</gene>
<name>A0A4Y4DVA5_GLUUR</name>